<dbReference type="PANTHER" id="PTHR33337">
    <property type="entry name" value="GFA DOMAIN-CONTAINING PROTEIN"/>
    <property type="match status" value="1"/>
</dbReference>
<dbReference type="PANTHER" id="PTHR33337:SF40">
    <property type="entry name" value="CENP-V_GFA DOMAIN-CONTAINING PROTEIN-RELATED"/>
    <property type="match status" value="1"/>
</dbReference>
<keyword evidence="7" id="KW-1185">Reference proteome</keyword>
<dbReference type="OrthoDB" id="7765631at2"/>
<protein>
    <submittedName>
        <fullName evidence="6">Uncharacterized conserved protein</fullName>
    </submittedName>
</protein>
<dbReference type="RefSeq" id="WP_092615854.1">
    <property type="nucleotide sequence ID" value="NZ_FMYK01000001.1"/>
</dbReference>
<accession>A0A1G6H1W3</accession>
<keyword evidence="3" id="KW-0862">Zinc</keyword>
<organism evidence="6 7">
    <name type="scientific">Acinetobacter marinus</name>
    <dbReference type="NCBI Taxonomy" id="281375"/>
    <lineage>
        <taxon>Bacteria</taxon>
        <taxon>Pseudomonadati</taxon>
        <taxon>Pseudomonadota</taxon>
        <taxon>Gammaproteobacteria</taxon>
        <taxon>Moraxellales</taxon>
        <taxon>Moraxellaceae</taxon>
        <taxon>Acinetobacter</taxon>
    </lineage>
</organism>
<reference evidence="7" key="1">
    <citation type="submission" date="2016-09" db="EMBL/GenBank/DDBJ databases">
        <authorList>
            <person name="Varghese N."/>
            <person name="Submissions S."/>
        </authorList>
    </citation>
    <scope>NUCLEOTIDE SEQUENCE [LARGE SCALE GENOMIC DNA]</scope>
    <source>
        <strain evidence="7">ANC 3699</strain>
    </source>
</reference>
<dbReference type="EMBL" id="FMYK01000001">
    <property type="protein sequence ID" value="SDB88259.1"/>
    <property type="molecule type" value="Genomic_DNA"/>
</dbReference>
<dbReference type="InterPro" id="IPR011057">
    <property type="entry name" value="Mss4-like_sf"/>
</dbReference>
<name>A0A1G6H1W3_9GAMM</name>
<dbReference type="GO" id="GO:0046872">
    <property type="term" value="F:metal ion binding"/>
    <property type="evidence" value="ECO:0007669"/>
    <property type="project" value="UniProtKB-KW"/>
</dbReference>
<dbReference type="GO" id="GO:0016846">
    <property type="term" value="F:carbon-sulfur lyase activity"/>
    <property type="evidence" value="ECO:0007669"/>
    <property type="project" value="InterPro"/>
</dbReference>
<dbReference type="Pfam" id="PF04828">
    <property type="entry name" value="GFA"/>
    <property type="match status" value="1"/>
</dbReference>
<dbReference type="Gene3D" id="3.90.1590.10">
    <property type="entry name" value="glutathione-dependent formaldehyde- activating enzyme (gfa)"/>
    <property type="match status" value="1"/>
</dbReference>
<keyword evidence="4" id="KW-0456">Lyase</keyword>
<evidence type="ECO:0000256" key="1">
    <source>
        <dbReference type="ARBA" id="ARBA00005495"/>
    </source>
</evidence>
<evidence type="ECO:0000259" key="5">
    <source>
        <dbReference type="PROSITE" id="PS51891"/>
    </source>
</evidence>
<dbReference type="Proteomes" id="UP000242317">
    <property type="component" value="Unassembled WGS sequence"/>
</dbReference>
<proteinExistence type="inferred from homology"/>
<evidence type="ECO:0000313" key="7">
    <source>
        <dbReference type="Proteomes" id="UP000242317"/>
    </source>
</evidence>
<keyword evidence="2" id="KW-0479">Metal-binding</keyword>
<dbReference type="PROSITE" id="PS51891">
    <property type="entry name" value="CENP_V_GFA"/>
    <property type="match status" value="1"/>
</dbReference>
<sequence>MIKGQCQCGAVKFRYDGELEETIVCHCKDCQRAHGTAFAFNSPIDERLFVFESGKDALKEFFSSPKKSRVFCQHCGTPLYSYRTDLPNVMRLRMGIIREGHIPAPAKQVHVESKLPYVTVQTAADQ</sequence>
<dbReference type="InterPro" id="IPR006913">
    <property type="entry name" value="CENP-V/GFA"/>
</dbReference>
<evidence type="ECO:0000313" key="6">
    <source>
        <dbReference type="EMBL" id="SDB88259.1"/>
    </source>
</evidence>
<dbReference type="AlphaFoldDB" id="A0A1G6H1W3"/>
<evidence type="ECO:0000256" key="3">
    <source>
        <dbReference type="ARBA" id="ARBA00022833"/>
    </source>
</evidence>
<evidence type="ECO:0000256" key="4">
    <source>
        <dbReference type="ARBA" id="ARBA00023239"/>
    </source>
</evidence>
<evidence type="ECO:0000256" key="2">
    <source>
        <dbReference type="ARBA" id="ARBA00022723"/>
    </source>
</evidence>
<comment type="similarity">
    <text evidence="1">Belongs to the Gfa family.</text>
</comment>
<feature type="domain" description="CENP-V/GFA" evidence="5">
    <location>
        <begin position="2"/>
        <end position="118"/>
    </location>
</feature>
<dbReference type="SUPFAM" id="SSF51316">
    <property type="entry name" value="Mss4-like"/>
    <property type="match status" value="1"/>
</dbReference>
<gene>
    <name evidence="6" type="ORF">SAMN05421749_101668</name>
</gene>